<proteinExistence type="predicted"/>
<keyword evidence="3" id="KW-0998">Cell outer membrane</keyword>
<dbReference type="EMBL" id="JANDHW010000015">
    <property type="protein sequence ID" value="MCP9612849.1"/>
    <property type="molecule type" value="Genomic_DNA"/>
</dbReference>
<evidence type="ECO:0000256" key="1">
    <source>
        <dbReference type="ARBA" id="ARBA00004339"/>
    </source>
</evidence>
<dbReference type="PANTHER" id="PTHR35936">
    <property type="entry name" value="MEMBRANE-BOUND LYTIC MUREIN TRANSGLYCOSYLASE F"/>
    <property type="match status" value="1"/>
</dbReference>
<protein>
    <submittedName>
        <fullName evidence="5">Transglycosylase SLT domain-containing protein</fullName>
    </submittedName>
</protein>
<dbReference type="SUPFAM" id="SSF53955">
    <property type="entry name" value="Lysozyme-like"/>
    <property type="match status" value="1"/>
</dbReference>
<dbReference type="InterPro" id="IPR001638">
    <property type="entry name" value="Solute-binding_3/MltF_N"/>
</dbReference>
<reference evidence="5 6" key="1">
    <citation type="submission" date="2022-07" db="EMBL/GenBank/DDBJ databases">
        <title>Fecal culturing of patients with breast cancer.</title>
        <authorList>
            <person name="Teng N.M.Y."/>
            <person name="Kiu R."/>
            <person name="Evans R."/>
            <person name="Baker D.J."/>
            <person name="Zenner C."/>
            <person name="Robinson S.D."/>
            <person name="Hall L.J."/>
        </authorList>
    </citation>
    <scope>NUCLEOTIDE SEQUENCE [LARGE SCALE GENOMIC DNA]</scope>
    <source>
        <strain evidence="5 6">LH1063</strain>
    </source>
</reference>
<dbReference type="Pfam" id="PF01464">
    <property type="entry name" value="SLT"/>
    <property type="match status" value="1"/>
</dbReference>
<dbReference type="RefSeq" id="WP_255028215.1">
    <property type="nucleotide sequence ID" value="NZ_JANDHW010000015.1"/>
</dbReference>
<dbReference type="Gene3D" id="1.10.530.10">
    <property type="match status" value="1"/>
</dbReference>
<evidence type="ECO:0000313" key="6">
    <source>
        <dbReference type="Proteomes" id="UP001205603"/>
    </source>
</evidence>
<evidence type="ECO:0000256" key="3">
    <source>
        <dbReference type="ARBA" id="ARBA00023237"/>
    </source>
</evidence>
<keyword evidence="3" id="KW-0472">Membrane</keyword>
<accession>A0ABT1MLB0</accession>
<evidence type="ECO:0000256" key="2">
    <source>
        <dbReference type="ARBA" id="ARBA00022729"/>
    </source>
</evidence>
<dbReference type="CDD" id="cd01009">
    <property type="entry name" value="PBP2_YfhD_N"/>
    <property type="match status" value="1"/>
</dbReference>
<keyword evidence="2" id="KW-0732">Signal</keyword>
<dbReference type="SMART" id="SM00062">
    <property type="entry name" value="PBPb"/>
    <property type="match status" value="1"/>
</dbReference>
<dbReference type="PANTHER" id="PTHR35936:SF32">
    <property type="entry name" value="MEMBRANE-BOUND LYTIC MUREIN TRANSGLYCOSYLASE F"/>
    <property type="match status" value="1"/>
</dbReference>
<dbReference type="InterPro" id="IPR008258">
    <property type="entry name" value="Transglycosylase_SLT_dom_1"/>
</dbReference>
<evidence type="ECO:0000259" key="4">
    <source>
        <dbReference type="SMART" id="SM00062"/>
    </source>
</evidence>
<dbReference type="InterPro" id="IPR023346">
    <property type="entry name" value="Lysozyme-like_dom_sf"/>
</dbReference>
<dbReference type="Pfam" id="PF00497">
    <property type="entry name" value="SBP_bac_3"/>
    <property type="match status" value="1"/>
</dbReference>
<dbReference type="CDD" id="cd13403">
    <property type="entry name" value="MLTF-like"/>
    <property type="match status" value="1"/>
</dbReference>
<comment type="subcellular location">
    <subcellularLocation>
        <location evidence="1">Cell outer membrane</location>
        <topology evidence="1">Peripheral membrane protein</topology>
    </subcellularLocation>
</comment>
<dbReference type="Gene3D" id="3.40.190.10">
    <property type="entry name" value="Periplasmic binding protein-like II"/>
    <property type="match status" value="2"/>
</dbReference>
<evidence type="ECO:0000313" key="5">
    <source>
        <dbReference type="EMBL" id="MCP9612849.1"/>
    </source>
</evidence>
<comment type="caution">
    <text evidence="5">The sequence shown here is derived from an EMBL/GenBank/DDBJ whole genome shotgun (WGS) entry which is preliminary data.</text>
</comment>
<dbReference type="PROSITE" id="PS51257">
    <property type="entry name" value="PROKAR_LIPOPROTEIN"/>
    <property type="match status" value="1"/>
</dbReference>
<sequence>MINRTIYFILIFLFLITGCKQKNKGNNTPKDDFEAIKEKKELTVLTLYSSTSYFLYKGEEMGYEYELIKQFAKSQGLDVKIVVAENISKLIEMLKDGKGDIIAYNIPVTGDTKNELLHCGRELITHQVLVQPTGQGIKPLRNVTELVGKDIYVEKDSKYEERINNLNDELGGGINIHLMDRDTLVTEDLIEMVAMRQIPYTLADNNIARLNKTYYNNIDINLEVSFPQRSSWVVRPDSKSLANAVNQWAKENIKSAEYRSILKRYFQLSKNPPAPAVLSLKNGQISVYDHLFKKYAEQIDWDWRLIASQAFKESRFDTSAISWAGARGLMQIMPRTARNYGLQTDQMNNPEKSVATAVKILKSLDKTFSNIQPKEERIKFMLAAYNAGLGHVLDAIALAKKYGKDPDKWENNVAEYILLKSNPEYFNDEVCKSGYFRGRETINYVHDVLENYQSYKSKIPYDIQQHKKQTKS</sequence>
<name>A0ABT1MLB0_9BACT</name>
<organism evidence="5 6">
    <name type="scientific">Coprobacter tertius</name>
    <dbReference type="NCBI Taxonomy" id="2944915"/>
    <lineage>
        <taxon>Bacteria</taxon>
        <taxon>Pseudomonadati</taxon>
        <taxon>Bacteroidota</taxon>
        <taxon>Bacteroidia</taxon>
        <taxon>Bacteroidales</taxon>
        <taxon>Barnesiellaceae</taxon>
        <taxon>Coprobacter</taxon>
    </lineage>
</organism>
<dbReference type="Proteomes" id="UP001205603">
    <property type="component" value="Unassembled WGS sequence"/>
</dbReference>
<keyword evidence="6" id="KW-1185">Reference proteome</keyword>
<gene>
    <name evidence="5" type="ORF">NMU02_12185</name>
</gene>
<feature type="domain" description="Solute-binding protein family 3/N-terminal" evidence="4">
    <location>
        <begin position="41"/>
        <end position="269"/>
    </location>
</feature>
<dbReference type="SUPFAM" id="SSF53850">
    <property type="entry name" value="Periplasmic binding protein-like II"/>
    <property type="match status" value="1"/>
</dbReference>